<sequence>MDKRDAEEIVSNVLDSLIEFASEKLEDEVEHITSDRSLLDLSSYMSRCVIDISEESSRVKGSGEGDGKYLVQEDESSFEDITFPFTENHQDWEDIIDANESYITHWNFYPESSEDLLNLQPKDMCQSWDEDEDKRRIVYWGSRGLMQERYIRTLFREADTPDEARPTLDRVASEELPSGRVPHVTALVASRRLPSGVSSSTLPVSKKRSVDYVEDDEGQDADGSKRSVLKGLKRFVHDKIVKRWVSRKRKTRLKSPQPGNPFS</sequence>
<dbReference type="AlphaFoldDB" id="A0A0A9WRU5"/>
<keyword evidence="1" id="KW-0378">Hydrolase</keyword>
<reference evidence="2" key="3">
    <citation type="submission" date="2014-09" db="EMBL/GenBank/DDBJ databases">
        <authorList>
            <person name="Magalhaes I.L.F."/>
            <person name="Oliveira U."/>
            <person name="Santos F.R."/>
            <person name="Vidigal T.H.D.A."/>
            <person name="Brescovit A.D."/>
            <person name="Santos A.J."/>
        </authorList>
    </citation>
    <scope>NUCLEOTIDE SEQUENCE</scope>
</reference>
<proteinExistence type="predicted"/>
<keyword evidence="1" id="KW-0645">Protease</keyword>
<protein>
    <submittedName>
        <fullName evidence="1">Archaeal Lon protease</fullName>
    </submittedName>
</protein>
<gene>
    <name evidence="1" type="ORF">CM83_100019</name>
</gene>
<reference evidence="1" key="1">
    <citation type="journal article" date="2014" name="PLoS ONE">
        <title>Transcriptome-Based Identification of ABC Transporters in the Western Tarnished Plant Bug Lygus hesperus.</title>
        <authorList>
            <person name="Hull J.J."/>
            <person name="Chaney K."/>
            <person name="Geib S.M."/>
            <person name="Fabrick J.A."/>
            <person name="Brent C.S."/>
            <person name="Walsh D."/>
            <person name="Lavine L.C."/>
        </authorList>
    </citation>
    <scope>NUCLEOTIDE SEQUENCE</scope>
</reference>
<dbReference type="GO" id="GO:0008233">
    <property type="term" value="F:peptidase activity"/>
    <property type="evidence" value="ECO:0007669"/>
    <property type="project" value="UniProtKB-KW"/>
</dbReference>
<evidence type="ECO:0000313" key="1">
    <source>
        <dbReference type="EMBL" id="JAG07585.1"/>
    </source>
</evidence>
<dbReference type="EMBL" id="GBHO01036019">
    <property type="protein sequence ID" value="JAG07585.1"/>
    <property type="molecule type" value="Transcribed_RNA"/>
</dbReference>
<evidence type="ECO:0000313" key="2">
    <source>
        <dbReference type="EMBL" id="JAG54573.1"/>
    </source>
</evidence>
<organism evidence="1">
    <name type="scientific">Lygus hesperus</name>
    <name type="common">Western plant bug</name>
    <dbReference type="NCBI Taxonomy" id="30085"/>
    <lineage>
        <taxon>Eukaryota</taxon>
        <taxon>Metazoa</taxon>
        <taxon>Ecdysozoa</taxon>
        <taxon>Arthropoda</taxon>
        <taxon>Hexapoda</taxon>
        <taxon>Insecta</taxon>
        <taxon>Pterygota</taxon>
        <taxon>Neoptera</taxon>
        <taxon>Paraneoptera</taxon>
        <taxon>Hemiptera</taxon>
        <taxon>Heteroptera</taxon>
        <taxon>Panheteroptera</taxon>
        <taxon>Cimicomorpha</taxon>
        <taxon>Miridae</taxon>
        <taxon>Mirini</taxon>
        <taxon>Lygus</taxon>
    </lineage>
</organism>
<dbReference type="EMBL" id="GBRD01011251">
    <property type="protein sequence ID" value="JAG54573.1"/>
    <property type="molecule type" value="Transcribed_RNA"/>
</dbReference>
<reference evidence="1" key="2">
    <citation type="submission" date="2014-07" db="EMBL/GenBank/DDBJ databases">
        <authorList>
            <person name="Hull J."/>
        </authorList>
    </citation>
    <scope>NUCLEOTIDE SEQUENCE</scope>
</reference>
<dbReference type="GO" id="GO:0006508">
    <property type="term" value="P:proteolysis"/>
    <property type="evidence" value="ECO:0007669"/>
    <property type="project" value="UniProtKB-KW"/>
</dbReference>
<accession>A0A0A9WRU5</accession>
<name>A0A0A9WRU5_LYGHE</name>